<keyword evidence="1 5" id="KW-0436">Ligase</keyword>
<dbReference type="OrthoDB" id="9803842at2"/>
<evidence type="ECO:0000256" key="5">
    <source>
        <dbReference type="HAMAP-Rule" id="MF_01609"/>
    </source>
</evidence>
<proteinExistence type="inferred from homology"/>
<dbReference type="AlphaFoldDB" id="A0A1G6RZY4"/>
<sequence length="383" mass="40511">MRHSQHVGVTIGVEEEFLLVDPVTGLPVAAAADVLAAARAAGGTPALHAELLGTQVEAASGVCRSLAELGAQVRDGRRVLAAAAADRGLRLVASGVPVLDGSPPARTPGPRFDEMHARFTTLVADYQACGCHVHVGVPDRETGAAVLNHVAPWLPTLLALSANSALRDGRDHGHASLRMVDQSRFPGSGLPPWFSSAADYDRQVARLVDCGVLVDDRMTFWLARCSPHLPTVELRAADTVIEPWEAVLQAALSRALVRTALAELAVGREGPRLDPQLAAAAVWAAARYGLRGRAVDPVLGAPTTAVRLVDRLVAWVEPALREMDDLDRARAAIVALRGRGTGADRQRAAVERGQEAVLDAVTARVWETTPSGNRPGSRERTGI</sequence>
<dbReference type="GO" id="GO:0005524">
    <property type="term" value="F:ATP binding"/>
    <property type="evidence" value="ECO:0007669"/>
    <property type="project" value="UniProtKB-KW"/>
</dbReference>
<dbReference type="Pfam" id="PF04107">
    <property type="entry name" value="GCS2"/>
    <property type="match status" value="1"/>
</dbReference>
<dbReference type="EC" id="6.3.2.2" evidence="5"/>
<dbReference type="PANTHER" id="PTHR36510:SF1">
    <property type="entry name" value="GLUTAMATE--CYSTEINE LIGASE 2-RELATED"/>
    <property type="match status" value="1"/>
</dbReference>
<dbReference type="InterPro" id="IPR006336">
    <property type="entry name" value="GCS2"/>
</dbReference>
<evidence type="ECO:0000313" key="6">
    <source>
        <dbReference type="EMBL" id="SDD10169.1"/>
    </source>
</evidence>
<dbReference type="GO" id="GO:0004357">
    <property type="term" value="F:glutamate-cysteine ligase activity"/>
    <property type="evidence" value="ECO:0007669"/>
    <property type="project" value="UniProtKB-EC"/>
</dbReference>
<dbReference type="InterPro" id="IPR050141">
    <property type="entry name" value="GCL_type2/YbdK_subfam"/>
</dbReference>
<keyword evidence="2 5" id="KW-0547">Nucleotide-binding</keyword>
<dbReference type="PANTHER" id="PTHR36510">
    <property type="entry name" value="GLUTAMATE--CYSTEINE LIGASE 2-RELATED"/>
    <property type="match status" value="1"/>
</dbReference>
<keyword evidence="3 5" id="KW-0067">ATP-binding</keyword>
<keyword evidence="7" id="KW-1185">Reference proteome</keyword>
<gene>
    <name evidence="6" type="ORF">SAMN05216174_107133</name>
</gene>
<dbReference type="InterPro" id="IPR014746">
    <property type="entry name" value="Gln_synth/guanido_kin_cat_dom"/>
</dbReference>
<dbReference type="GO" id="GO:0042398">
    <property type="term" value="P:modified amino acid biosynthetic process"/>
    <property type="evidence" value="ECO:0007669"/>
    <property type="project" value="InterPro"/>
</dbReference>
<comment type="function">
    <text evidence="5">ATP-dependent carboxylate-amine ligase which exhibits weak glutamate--cysteine ligase activity.</text>
</comment>
<evidence type="ECO:0000256" key="3">
    <source>
        <dbReference type="ARBA" id="ARBA00022840"/>
    </source>
</evidence>
<accession>A0A1G6RZY4</accession>
<dbReference type="HAMAP" id="MF_01609">
    <property type="entry name" value="Glu_cys_ligase_2"/>
    <property type="match status" value="1"/>
</dbReference>
<evidence type="ECO:0000256" key="4">
    <source>
        <dbReference type="ARBA" id="ARBA00048819"/>
    </source>
</evidence>
<dbReference type="EMBL" id="FMZZ01000007">
    <property type="protein sequence ID" value="SDD10169.1"/>
    <property type="molecule type" value="Genomic_DNA"/>
</dbReference>
<protein>
    <recommendedName>
        <fullName evidence="5">Putative glutamate--cysteine ligase 2</fullName>
        <ecNumber evidence="5">6.3.2.2</ecNumber>
    </recommendedName>
    <alternativeName>
        <fullName evidence="5">Gamma-glutamylcysteine synthetase 2</fullName>
        <shortName evidence="5">GCS 2</shortName>
        <shortName evidence="5">Gamma-GCS 2</shortName>
    </alternativeName>
</protein>
<dbReference type="STRING" id="1271860.SAMN05216174_107133"/>
<dbReference type="Proteomes" id="UP000199501">
    <property type="component" value="Unassembled WGS sequence"/>
</dbReference>
<dbReference type="SUPFAM" id="SSF55931">
    <property type="entry name" value="Glutamine synthetase/guanido kinase"/>
    <property type="match status" value="1"/>
</dbReference>
<dbReference type="NCBIfam" id="NF010041">
    <property type="entry name" value="PRK13517.1-1"/>
    <property type="match status" value="1"/>
</dbReference>
<dbReference type="Gene3D" id="3.30.590.20">
    <property type="match status" value="1"/>
</dbReference>
<reference evidence="7" key="1">
    <citation type="submission" date="2016-10" db="EMBL/GenBank/DDBJ databases">
        <authorList>
            <person name="Varghese N."/>
            <person name="Submissions S."/>
        </authorList>
    </citation>
    <scope>NUCLEOTIDE SEQUENCE [LARGE SCALE GENOMIC DNA]</scope>
    <source>
        <strain evidence="7">IBRC-M 10403</strain>
    </source>
</reference>
<evidence type="ECO:0000256" key="1">
    <source>
        <dbReference type="ARBA" id="ARBA00022598"/>
    </source>
</evidence>
<dbReference type="RefSeq" id="WP_091451218.1">
    <property type="nucleotide sequence ID" value="NZ_FMZZ01000007.1"/>
</dbReference>
<comment type="catalytic activity">
    <reaction evidence="4 5">
        <text>L-cysteine + L-glutamate + ATP = gamma-L-glutamyl-L-cysteine + ADP + phosphate + H(+)</text>
        <dbReference type="Rhea" id="RHEA:13285"/>
        <dbReference type="ChEBI" id="CHEBI:15378"/>
        <dbReference type="ChEBI" id="CHEBI:29985"/>
        <dbReference type="ChEBI" id="CHEBI:30616"/>
        <dbReference type="ChEBI" id="CHEBI:35235"/>
        <dbReference type="ChEBI" id="CHEBI:43474"/>
        <dbReference type="ChEBI" id="CHEBI:58173"/>
        <dbReference type="ChEBI" id="CHEBI:456216"/>
        <dbReference type="EC" id="6.3.2.2"/>
    </reaction>
</comment>
<dbReference type="NCBIfam" id="TIGR02050">
    <property type="entry name" value="gshA_cyan_rel"/>
    <property type="match status" value="1"/>
</dbReference>
<evidence type="ECO:0000313" key="7">
    <source>
        <dbReference type="Proteomes" id="UP000199501"/>
    </source>
</evidence>
<comment type="similarity">
    <text evidence="5">Belongs to the glutamate--cysteine ligase type 2 family. YbdK subfamily.</text>
</comment>
<name>A0A1G6RZY4_9PSEU</name>
<evidence type="ECO:0000256" key="2">
    <source>
        <dbReference type="ARBA" id="ARBA00022741"/>
    </source>
</evidence>
<organism evidence="6 7">
    <name type="scientific">Actinokineospora iranica</name>
    <dbReference type="NCBI Taxonomy" id="1271860"/>
    <lineage>
        <taxon>Bacteria</taxon>
        <taxon>Bacillati</taxon>
        <taxon>Actinomycetota</taxon>
        <taxon>Actinomycetes</taxon>
        <taxon>Pseudonocardiales</taxon>
        <taxon>Pseudonocardiaceae</taxon>
        <taxon>Actinokineospora</taxon>
    </lineage>
</organism>
<dbReference type="InterPro" id="IPR011793">
    <property type="entry name" value="YbdK"/>
</dbReference>